<organism evidence="1 2">
    <name type="scientific">Fusobacterium equinum</name>
    <dbReference type="NCBI Taxonomy" id="134605"/>
    <lineage>
        <taxon>Bacteria</taxon>
        <taxon>Fusobacteriati</taxon>
        <taxon>Fusobacteriota</taxon>
        <taxon>Fusobacteriia</taxon>
        <taxon>Fusobacteriales</taxon>
        <taxon>Fusobacteriaceae</taxon>
        <taxon>Fusobacterium</taxon>
    </lineage>
</organism>
<dbReference type="STRING" id="134605.HMPREF3206_01019"/>
<evidence type="ECO:0000313" key="1">
    <source>
        <dbReference type="EMBL" id="KXA14335.1"/>
    </source>
</evidence>
<protein>
    <submittedName>
        <fullName evidence="1">Uncharacterized protein</fullName>
    </submittedName>
</protein>
<proteinExistence type="predicted"/>
<accession>A0A133NDF8</accession>
<sequence>MQTTGYFTFQCVSIKVVNLAKILAECNVFTFQCVSIKVKNIKTDLSTEQELYISMCFY</sequence>
<comment type="caution">
    <text evidence="1">The sequence shown here is derived from an EMBL/GenBank/DDBJ whole genome shotgun (WGS) entry which is preliminary data.</text>
</comment>
<dbReference type="Proteomes" id="UP000070617">
    <property type="component" value="Unassembled WGS sequence"/>
</dbReference>
<name>A0A133NDF8_9FUSO</name>
<dbReference type="PATRIC" id="fig|134605.3.peg.1013"/>
<gene>
    <name evidence="1" type="ORF">HMPREF3206_01019</name>
</gene>
<keyword evidence="2" id="KW-1185">Reference proteome</keyword>
<dbReference type="EMBL" id="LRPX01000047">
    <property type="protein sequence ID" value="KXA14335.1"/>
    <property type="molecule type" value="Genomic_DNA"/>
</dbReference>
<evidence type="ECO:0000313" key="2">
    <source>
        <dbReference type="Proteomes" id="UP000070617"/>
    </source>
</evidence>
<reference evidence="2" key="1">
    <citation type="submission" date="2016-01" db="EMBL/GenBank/DDBJ databases">
        <authorList>
            <person name="Mitreva M."/>
            <person name="Pepin K.H."/>
            <person name="Mihindukulasuriya K.A."/>
            <person name="Fulton R."/>
            <person name="Fronick C."/>
            <person name="O'Laughlin M."/>
            <person name="Miner T."/>
            <person name="Herter B."/>
            <person name="Rosa B.A."/>
            <person name="Cordes M."/>
            <person name="Tomlinson C."/>
            <person name="Wollam A."/>
            <person name="Palsikar V.B."/>
            <person name="Mardis E.R."/>
            <person name="Wilson R.K."/>
        </authorList>
    </citation>
    <scope>NUCLEOTIDE SEQUENCE [LARGE SCALE GENOMIC DNA]</scope>
    <source>
        <strain evidence="2">CMW8396</strain>
    </source>
</reference>
<dbReference type="AlphaFoldDB" id="A0A133NDF8"/>